<feature type="region of interest" description="Disordered" evidence="1">
    <location>
        <begin position="42"/>
        <end position="62"/>
    </location>
</feature>
<organism evidence="2">
    <name type="scientific">metagenome</name>
    <dbReference type="NCBI Taxonomy" id="256318"/>
    <lineage>
        <taxon>unclassified sequences</taxon>
        <taxon>metagenomes</taxon>
    </lineage>
</organism>
<evidence type="ECO:0000256" key="1">
    <source>
        <dbReference type="SAM" id="MobiDB-lite"/>
    </source>
</evidence>
<reference evidence="2" key="1">
    <citation type="submission" date="2018-07" db="EMBL/GenBank/DDBJ databases">
        <authorList>
            <person name="Quirk P.G."/>
            <person name="Krulwich T.A."/>
        </authorList>
    </citation>
    <scope>NUCLEOTIDE SEQUENCE</scope>
</reference>
<accession>A0A380TCZ1</accession>
<sequence length="263" mass="29080">MLLDDDPRAPVDATRAQAAHRVTEPININDLTEIVRPVRPARRRGDRLPARRCSAAGKPGSHACEPVAAMKRRGYRLHGRRQRPPLRPAGTTDDDLEQTVVRPDVPAAVRPQGAGTARRADAGIDHTQEHAATREFRRIGSEQICGRPRMIRRCVRYERDDIDIRRSAAQDGRDLGDVRTAMAVIGEQENDVSALALLSGVWQRTTDAIADDDWPAPARFIGKPSDPRIAIDSAAQAPKLRPRRKQVRSCAGGQRARSERNAT</sequence>
<protein>
    <submittedName>
        <fullName evidence="2">Uncharacterized protein</fullName>
    </submittedName>
</protein>
<dbReference type="EMBL" id="UIDG01000105">
    <property type="protein sequence ID" value="SUS05403.1"/>
    <property type="molecule type" value="Genomic_DNA"/>
</dbReference>
<gene>
    <name evidence="2" type="ORF">DF3PB_1930008</name>
</gene>
<dbReference type="AlphaFoldDB" id="A0A380TCZ1"/>
<proteinExistence type="predicted"/>
<evidence type="ECO:0000313" key="2">
    <source>
        <dbReference type="EMBL" id="SUS05403.1"/>
    </source>
</evidence>
<name>A0A380TCZ1_9ZZZZ</name>
<feature type="region of interest" description="Disordered" evidence="1">
    <location>
        <begin position="234"/>
        <end position="263"/>
    </location>
</feature>